<dbReference type="GO" id="GO:0006260">
    <property type="term" value="P:DNA replication"/>
    <property type="evidence" value="ECO:0007669"/>
    <property type="project" value="InterPro"/>
</dbReference>
<dbReference type="Pfam" id="PF00270">
    <property type="entry name" value="DEAD"/>
    <property type="match status" value="1"/>
</dbReference>
<dbReference type="InterPro" id="IPR044876">
    <property type="entry name" value="HRDC_dom_sf"/>
</dbReference>
<dbReference type="FunFam" id="1.10.150.80:FF:000002">
    <property type="entry name" value="ATP-dependent DNA helicase RecQ"/>
    <property type="match status" value="1"/>
</dbReference>
<keyword evidence="9" id="KW-0862">Zinc</keyword>
<dbReference type="SMART" id="SM00490">
    <property type="entry name" value="HELICc"/>
    <property type="match status" value="1"/>
</dbReference>
<dbReference type="GO" id="GO:0009432">
    <property type="term" value="P:SOS response"/>
    <property type="evidence" value="ECO:0007669"/>
    <property type="project" value="UniProtKB-UniRule"/>
</dbReference>
<evidence type="ECO:0000256" key="14">
    <source>
        <dbReference type="ARBA" id="ARBA00023235"/>
    </source>
</evidence>
<keyword evidence="5" id="KW-0547">Nucleotide-binding</keyword>
<dbReference type="InterPro" id="IPR029491">
    <property type="entry name" value="Helicase_HTH"/>
</dbReference>
<comment type="caution">
    <text evidence="20">The sequence shown here is derived from an EMBL/GenBank/DDBJ whole genome shotgun (WGS) entry which is preliminary data.</text>
</comment>
<comment type="cofactor">
    <cofactor evidence="2">
        <name>Zn(2+)</name>
        <dbReference type="ChEBI" id="CHEBI:29105"/>
    </cofactor>
</comment>
<dbReference type="InterPro" id="IPR014001">
    <property type="entry name" value="Helicase_ATP-bd"/>
</dbReference>
<keyword evidence="8 20" id="KW-0347">Helicase</keyword>
<comment type="cofactor">
    <cofactor evidence="1">
        <name>Mg(2+)</name>
        <dbReference type="ChEBI" id="CHEBI:18420"/>
    </cofactor>
</comment>
<evidence type="ECO:0000259" key="19">
    <source>
        <dbReference type="PROSITE" id="PS51194"/>
    </source>
</evidence>
<evidence type="ECO:0000256" key="8">
    <source>
        <dbReference type="ARBA" id="ARBA00022806"/>
    </source>
</evidence>
<dbReference type="InterPro" id="IPR004589">
    <property type="entry name" value="DNA_helicase_ATP-dep_RecQ"/>
</dbReference>
<evidence type="ECO:0000313" key="21">
    <source>
        <dbReference type="Proteomes" id="UP000030416"/>
    </source>
</evidence>
<dbReference type="CDD" id="cd17920">
    <property type="entry name" value="DEXHc_RecQ"/>
    <property type="match status" value="1"/>
</dbReference>
<gene>
    <name evidence="20" type="ORF">CD29_02880</name>
</gene>
<comment type="catalytic activity">
    <reaction evidence="15">
        <text>Couples ATP hydrolysis with the unwinding of duplex DNA by translocating in the 3'-5' direction.</text>
        <dbReference type="EC" id="5.6.2.4"/>
    </reaction>
</comment>
<sequence length="718" mass="82366">MINEAKNLLNQYFGYTDFRSGQAEIIDNILHQRNTLGILPTGGGKSICFQIPALLFQGTTIVISPLISLMKDQVDALTAADIPATYINSSLTQKELQDCLYDIRHGVYKLVYVAPERFDSDYFIDVLNSIQIPLIAFDEAHCISQWGHDFRPSYRSIVSSLKKLNQQPMIVALTATATQNVADEIRNLLHIGQQDTFKNGFARENLSFNVIKGANKRDYILSYLKEHSKESGIIYTSSRKETDGLYNYLSLQGFSVAKYHAGLSEFERKQAQEQFVYDEKQIMIATNAFGMGIDKSNVRFVLHYNLPKNLEAYYQEAGRAGRDGDESECILLFSKQDIQLQKFLIEQSTFDPEIREQDYNKLNQMIMYCHTEECLQSYIIQYFDPNETEMKCKKCSSCKDTREKVEITREAQMIFSCCKRMGERFGTTLIAQVLKGSNQKRIRELGFDQLSTYGLLRSQSEKEIVDTINYLLTEDYMQLTDGKYPVVLLTEKSIPVLKGETTVWMKKSKTPVKEARAVEENEELFEVLRGLRKQFAQKENVPPFVIFSDATLKEMCRFFPIDEPSMLQVKGVGQSKFAKYGQAFIDEIKEFVSGNEITVPEKSIQTNMTQTVAKETNDKPSHVISYEMFIDGTSIDEISGKRNLSKVTIQNHIIRSSEEGYKINWNEIFDEEIEKKVLDIMIELDTDKLKPVWEALDGDIEYFVIQAIISKNRLKSIQ</sequence>
<dbReference type="EC" id="5.6.2.4" evidence="16"/>
<name>A0A0A3I544_9BACL</name>
<keyword evidence="14" id="KW-0413">Isomerase</keyword>
<dbReference type="OrthoDB" id="9763310at2"/>
<dbReference type="PROSITE" id="PS50967">
    <property type="entry name" value="HRDC"/>
    <property type="match status" value="1"/>
</dbReference>
<evidence type="ECO:0000256" key="9">
    <source>
        <dbReference type="ARBA" id="ARBA00022833"/>
    </source>
</evidence>
<dbReference type="InterPro" id="IPR036390">
    <property type="entry name" value="WH_DNA-bd_sf"/>
</dbReference>
<dbReference type="NCBIfam" id="TIGR00614">
    <property type="entry name" value="recQ_fam"/>
    <property type="match status" value="1"/>
</dbReference>
<keyword evidence="13" id="KW-0234">DNA repair</keyword>
<accession>A0A0A3I544</accession>
<dbReference type="InterPro" id="IPR032284">
    <property type="entry name" value="RecQ_Zn-bd"/>
</dbReference>
<feature type="domain" description="Helicase ATP-binding" evidence="18">
    <location>
        <begin position="26"/>
        <end position="195"/>
    </location>
</feature>
<feature type="domain" description="HRDC" evidence="17">
    <location>
        <begin position="518"/>
        <end position="598"/>
    </location>
</feature>
<dbReference type="GO" id="GO:0046872">
    <property type="term" value="F:metal ion binding"/>
    <property type="evidence" value="ECO:0007669"/>
    <property type="project" value="UniProtKB-KW"/>
</dbReference>
<dbReference type="SUPFAM" id="SSF52540">
    <property type="entry name" value="P-loop containing nucleoside triphosphate hydrolases"/>
    <property type="match status" value="1"/>
</dbReference>
<dbReference type="STRING" id="1384049.CD29_02880"/>
<reference evidence="20 21" key="1">
    <citation type="submission" date="2014-02" db="EMBL/GenBank/DDBJ databases">
        <title>Draft genome sequence of Lysinibacillus manganicus DSM 26584T.</title>
        <authorList>
            <person name="Zhang F."/>
            <person name="Wang G."/>
            <person name="Zhang L."/>
        </authorList>
    </citation>
    <scope>NUCLEOTIDE SEQUENCE [LARGE SCALE GENOMIC DNA]</scope>
    <source>
        <strain evidence="20 21">DSM 26584</strain>
    </source>
</reference>
<dbReference type="InterPro" id="IPR006293">
    <property type="entry name" value="DNA_helicase_ATP-dep_RecQ_bac"/>
</dbReference>
<dbReference type="eggNOG" id="COG0514">
    <property type="taxonomic scope" value="Bacteria"/>
</dbReference>
<dbReference type="PROSITE" id="PS51194">
    <property type="entry name" value="HELICASE_CTER"/>
    <property type="match status" value="1"/>
</dbReference>
<dbReference type="Pfam" id="PF00271">
    <property type="entry name" value="Helicase_C"/>
    <property type="match status" value="1"/>
</dbReference>
<organism evidence="20 21">
    <name type="scientific">Ureibacillus manganicus DSM 26584</name>
    <dbReference type="NCBI Taxonomy" id="1384049"/>
    <lineage>
        <taxon>Bacteria</taxon>
        <taxon>Bacillati</taxon>
        <taxon>Bacillota</taxon>
        <taxon>Bacilli</taxon>
        <taxon>Bacillales</taxon>
        <taxon>Caryophanaceae</taxon>
        <taxon>Ureibacillus</taxon>
    </lineage>
</organism>
<keyword evidence="10" id="KW-0067">ATP-binding</keyword>
<dbReference type="AlphaFoldDB" id="A0A0A3I544"/>
<dbReference type="Proteomes" id="UP000030416">
    <property type="component" value="Unassembled WGS sequence"/>
</dbReference>
<keyword evidence="7" id="KW-0378">Hydrolase</keyword>
<keyword evidence="11" id="KW-0238">DNA-binding</keyword>
<keyword evidence="6" id="KW-0227">DNA damage</keyword>
<dbReference type="GO" id="GO:0030894">
    <property type="term" value="C:replisome"/>
    <property type="evidence" value="ECO:0007669"/>
    <property type="project" value="TreeGrafter"/>
</dbReference>
<evidence type="ECO:0000313" key="20">
    <source>
        <dbReference type="EMBL" id="KGR79921.1"/>
    </source>
</evidence>
<evidence type="ECO:0000256" key="5">
    <source>
        <dbReference type="ARBA" id="ARBA00022741"/>
    </source>
</evidence>
<dbReference type="EMBL" id="JPVN01000003">
    <property type="protein sequence ID" value="KGR79921.1"/>
    <property type="molecule type" value="Genomic_DNA"/>
</dbReference>
<evidence type="ECO:0000259" key="17">
    <source>
        <dbReference type="PROSITE" id="PS50967"/>
    </source>
</evidence>
<dbReference type="Gene3D" id="1.10.150.80">
    <property type="entry name" value="HRDC domain"/>
    <property type="match status" value="1"/>
</dbReference>
<dbReference type="FunFam" id="3.40.50.300:FF:000296">
    <property type="entry name" value="ATP-dependent DNA helicase RecQ"/>
    <property type="match status" value="1"/>
</dbReference>
<dbReference type="GO" id="GO:0009378">
    <property type="term" value="F:four-way junction helicase activity"/>
    <property type="evidence" value="ECO:0007669"/>
    <property type="project" value="TreeGrafter"/>
</dbReference>
<dbReference type="InterPro" id="IPR001650">
    <property type="entry name" value="Helicase_C-like"/>
</dbReference>
<dbReference type="SUPFAM" id="SSF46785">
    <property type="entry name" value="Winged helix' DNA-binding domain"/>
    <property type="match status" value="1"/>
</dbReference>
<dbReference type="Pfam" id="PF00570">
    <property type="entry name" value="HRDC"/>
    <property type="match status" value="1"/>
</dbReference>
<evidence type="ECO:0000259" key="18">
    <source>
        <dbReference type="PROSITE" id="PS51192"/>
    </source>
</evidence>
<dbReference type="InterPro" id="IPR010997">
    <property type="entry name" value="HRDC-like_sf"/>
</dbReference>
<evidence type="ECO:0000256" key="6">
    <source>
        <dbReference type="ARBA" id="ARBA00022763"/>
    </source>
</evidence>
<dbReference type="InterPro" id="IPR036388">
    <property type="entry name" value="WH-like_DNA-bd_sf"/>
</dbReference>
<evidence type="ECO:0000256" key="4">
    <source>
        <dbReference type="ARBA" id="ARBA00022723"/>
    </source>
</evidence>
<evidence type="ECO:0000256" key="15">
    <source>
        <dbReference type="ARBA" id="ARBA00034617"/>
    </source>
</evidence>
<evidence type="ECO:0000256" key="11">
    <source>
        <dbReference type="ARBA" id="ARBA00023125"/>
    </source>
</evidence>
<dbReference type="Pfam" id="PF16124">
    <property type="entry name" value="RecQ_Zn_bind"/>
    <property type="match status" value="1"/>
</dbReference>
<dbReference type="GO" id="GO:0003677">
    <property type="term" value="F:DNA binding"/>
    <property type="evidence" value="ECO:0007669"/>
    <property type="project" value="UniProtKB-KW"/>
</dbReference>
<evidence type="ECO:0000256" key="3">
    <source>
        <dbReference type="ARBA" id="ARBA00005446"/>
    </source>
</evidence>
<dbReference type="InterPro" id="IPR011545">
    <property type="entry name" value="DEAD/DEAH_box_helicase_dom"/>
</dbReference>
<dbReference type="Pfam" id="PF09382">
    <property type="entry name" value="RQC"/>
    <property type="match status" value="1"/>
</dbReference>
<dbReference type="GO" id="GO:0006281">
    <property type="term" value="P:DNA repair"/>
    <property type="evidence" value="ECO:0007669"/>
    <property type="project" value="UniProtKB-KW"/>
</dbReference>
<proteinExistence type="inferred from homology"/>
<dbReference type="InterPro" id="IPR027417">
    <property type="entry name" value="P-loop_NTPase"/>
</dbReference>
<evidence type="ECO:0000256" key="10">
    <source>
        <dbReference type="ARBA" id="ARBA00022840"/>
    </source>
</evidence>
<dbReference type="GO" id="GO:0005524">
    <property type="term" value="F:ATP binding"/>
    <property type="evidence" value="ECO:0007669"/>
    <property type="project" value="UniProtKB-KW"/>
</dbReference>
<keyword evidence="21" id="KW-1185">Reference proteome</keyword>
<dbReference type="GO" id="GO:0043138">
    <property type="term" value="F:3'-5' DNA helicase activity"/>
    <property type="evidence" value="ECO:0007669"/>
    <property type="project" value="UniProtKB-EC"/>
</dbReference>
<dbReference type="GO" id="GO:0043590">
    <property type="term" value="C:bacterial nucleoid"/>
    <property type="evidence" value="ECO:0007669"/>
    <property type="project" value="TreeGrafter"/>
</dbReference>
<dbReference type="Gene3D" id="1.10.10.10">
    <property type="entry name" value="Winged helix-like DNA-binding domain superfamily/Winged helix DNA-binding domain"/>
    <property type="match status" value="1"/>
</dbReference>
<evidence type="ECO:0000256" key="2">
    <source>
        <dbReference type="ARBA" id="ARBA00001947"/>
    </source>
</evidence>
<dbReference type="InterPro" id="IPR018982">
    <property type="entry name" value="RQC_domain"/>
</dbReference>
<dbReference type="PANTHER" id="PTHR13710:SF105">
    <property type="entry name" value="ATP-DEPENDENT DNA HELICASE Q1"/>
    <property type="match status" value="1"/>
</dbReference>
<evidence type="ECO:0000256" key="13">
    <source>
        <dbReference type="ARBA" id="ARBA00023204"/>
    </source>
</evidence>
<dbReference type="GO" id="GO:0016787">
    <property type="term" value="F:hydrolase activity"/>
    <property type="evidence" value="ECO:0007669"/>
    <property type="project" value="UniProtKB-KW"/>
</dbReference>
<keyword evidence="12" id="KW-0233">DNA recombination</keyword>
<evidence type="ECO:0000256" key="12">
    <source>
        <dbReference type="ARBA" id="ARBA00023172"/>
    </source>
</evidence>
<evidence type="ECO:0000256" key="1">
    <source>
        <dbReference type="ARBA" id="ARBA00001946"/>
    </source>
</evidence>
<evidence type="ECO:0000256" key="16">
    <source>
        <dbReference type="NCBIfam" id="TIGR01389"/>
    </source>
</evidence>
<comment type="similarity">
    <text evidence="3">Belongs to the helicase family. RecQ subfamily.</text>
</comment>
<evidence type="ECO:0000256" key="7">
    <source>
        <dbReference type="ARBA" id="ARBA00022801"/>
    </source>
</evidence>
<dbReference type="GO" id="GO:0005737">
    <property type="term" value="C:cytoplasm"/>
    <property type="evidence" value="ECO:0007669"/>
    <property type="project" value="TreeGrafter"/>
</dbReference>
<dbReference type="GO" id="GO:0006310">
    <property type="term" value="P:DNA recombination"/>
    <property type="evidence" value="ECO:0007669"/>
    <property type="project" value="UniProtKB-UniRule"/>
</dbReference>
<dbReference type="InterPro" id="IPR002121">
    <property type="entry name" value="HRDC_dom"/>
</dbReference>
<dbReference type="SMART" id="SM00956">
    <property type="entry name" value="RQC"/>
    <property type="match status" value="1"/>
</dbReference>
<dbReference type="SMART" id="SM00487">
    <property type="entry name" value="DEXDc"/>
    <property type="match status" value="1"/>
</dbReference>
<dbReference type="SUPFAM" id="SSF47819">
    <property type="entry name" value="HRDC-like"/>
    <property type="match status" value="1"/>
</dbReference>
<dbReference type="NCBIfam" id="TIGR01389">
    <property type="entry name" value="recQ"/>
    <property type="match status" value="1"/>
</dbReference>
<dbReference type="Pfam" id="PF14493">
    <property type="entry name" value="HTH_40"/>
    <property type="match status" value="1"/>
</dbReference>
<keyword evidence="4" id="KW-0479">Metal-binding</keyword>
<dbReference type="PROSITE" id="PS51192">
    <property type="entry name" value="HELICASE_ATP_BIND_1"/>
    <property type="match status" value="1"/>
</dbReference>
<dbReference type="PANTHER" id="PTHR13710">
    <property type="entry name" value="DNA HELICASE RECQ FAMILY MEMBER"/>
    <property type="match status" value="1"/>
</dbReference>
<dbReference type="RefSeq" id="WP_036182634.1">
    <property type="nucleotide sequence ID" value="NZ_AVDA01000003.1"/>
</dbReference>
<protein>
    <recommendedName>
        <fullName evidence="16">DNA helicase RecQ</fullName>
        <ecNumber evidence="16">5.6.2.4</ecNumber>
    </recommendedName>
</protein>
<dbReference type="SMART" id="SM00341">
    <property type="entry name" value="HRDC"/>
    <property type="match status" value="1"/>
</dbReference>
<feature type="domain" description="Helicase C-terminal" evidence="19">
    <location>
        <begin position="216"/>
        <end position="366"/>
    </location>
</feature>
<dbReference type="Gene3D" id="3.40.50.300">
    <property type="entry name" value="P-loop containing nucleotide triphosphate hydrolases"/>
    <property type="match status" value="2"/>
</dbReference>